<dbReference type="EMBL" id="RCBY01000128">
    <property type="protein sequence ID" value="RQH35257.1"/>
    <property type="molecule type" value="Genomic_DNA"/>
</dbReference>
<comment type="caution">
    <text evidence="1">The sequence shown here is derived from an EMBL/GenBank/DDBJ whole genome shotgun (WGS) entry which is preliminary data.</text>
</comment>
<reference evidence="1 2" key="1">
    <citation type="journal article" date="2018" name="ACS Chem. Biol.">
        <title>Ketoreductase domain dysfunction expands chemodiversity: malyngamide biosynthesis in the cyanobacterium Okeania hirsuta.</title>
        <authorList>
            <person name="Moss N.A."/>
            <person name="Leao T."/>
            <person name="Rankin M."/>
            <person name="McCullough T.M."/>
            <person name="Qu P."/>
            <person name="Korobeynikov A."/>
            <person name="Smith J.L."/>
            <person name="Gerwick L."/>
            <person name="Gerwick W.H."/>
        </authorList>
    </citation>
    <scope>NUCLEOTIDE SEQUENCE [LARGE SCALE GENOMIC DNA]</scope>
    <source>
        <strain evidence="1 2">PAB10Feb10-1</strain>
    </source>
</reference>
<keyword evidence="2" id="KW-1185">Reference proteome</keyword>
<proteinExistence type="predicted"/>
<sequence>MLKKQDPLRQIYLAVKRNIFETFFKEEVGQLLLEEPGFRLFVFDAKIEEIIQWKPQINS</sequence>
<dbReference type="InterPro" id="IPR011335">
    <property type="entry name" value="Restrct_endonuc-II-like"/>
</dbReference>
<gene>
    <name evidence="1" type="ORF">D5R40_20190</name>
</gene>
<dbReference type="AlphaFoldDB" id="A0A3N6MNY6"/>
<dbReference type="SUPFAM" id="SSF52980">
    <property type="entry name" value="Restriction endonuclease-like"/>
    <property type="match status" value="1"/>
</dbReference>
<dbReference type="Pfam" id="PF08814">
    <property type="entry name" value="XisH"/>
    <property type="match status" value="1"/>
</dbReference>
<dbReference type="InterPro" id="IPR014919">
    <property type="entry name" value="XisH"/>
</dbReference>
<dbReference type="Proteomes" id="UP000269154">
    <property type="component" value="Unassembled WGS sequence"/>
</dbReference>
<dbReference type="InterPro" id="IPR011856">
    <property type="entry name" value="tRNA_endonuc-like_dom_sf"/>
</dbReference>
<dbReference type="GO" id="GO:0003676">
    <property type="term" value="F:nucleic acid binding"/>
    <property type="evidence" value="ECO:0007669"/>
    <property type="project" value="InterPro"/>
</dbReference>
<protein>
    <recommendedName>
        <fullName evidence="3">Fatty-acid synthase</fullName>
    </recommendedName>
</protein>
<evidence type="ECO:0000313" key="1">
    <source>
        <dbReference type="EMBL" id="RQH35257.1"/>
    </source>
</evidence>
<name>A0A3N6MNY6_9CYAN</name>
<evidence type="ECO:0000313" key="2">
    <source>
        <dbReference type="Proteomes" id="UP000269154"/>
    </source>
</evidence>
<evidence type="ECO:0008006" key="3">
    <source>
        <dbReference type="Google" id="ProtNLM"/>
    </source>
</evidence>
<accession>A0A3N6MNY6</accession>
<organism evidence="1 2">
    <name type="scientific">Okeania hirsuta</name>
    <dbReference type="NCBI Taxonomy" id="1458930"/>
    <lineage>
        <taxon>Bacteria</taxon>
        <taxon>Bacillati</taxon>
        <taxon>Cyanobacteriota</taxon>
        <taxon>Cyanophyceae</taxon>
        <taxon>Oscillatoriophycideae</taxon>
        <taxon>Oscillatoriales</taxon>
        <taxon>Microcoleaceae</taxon>
        <taxon>Okeania</taxon>
    </lineage>
</organism>
<dbReference type="Gene3D" id="3.40.1350.10">
    <property type="match status" value="1"/>
</dbReference>